<keyword evidence="1" id="KW-0175">Coiled coil</keyword>
<feature type="region of interest" description="Disordered" evidence="2">
    <location>
        <begin position="475"/>
        <end position="568"/>
    </location>
</feature>
<dbReference type="OMA" id="KERTREY"/>
<evidence type="ECO:0000313" key="3">
    <source>
        <dbReference type="EMBL" id="GAQ81283.1"/>
    </source>
</evidence>
<dbReference type="EMBL" id="DF237025">
    <property type="protein sequence ID" value="GAQ81283.1"/>
    <property type="molecule type" value="Genomic_DNA"/>
</dbReference>
<feature type="compositionally biased region" description="Low complexity" evidence="2">
    <location>
        <begin position="533"/>
        <end position="567"/>
    </location>
</feature>
<evidence type="ECO:0000256" key="1">
    <source>
        <dbReference type="SAM" id="Coils"/>
    </source>
</evidence>
<dbReference type="Proteomes" id="UP000054558">
    <property type="component" value="Unassembled WGS sequence"/>
</dbReference>
<feature type="region of interest" description="Disordered" evidence="2">
    <location>
        <begin position="205"/>
        <end position="308"/>
    </location>
</feature>
<proteinExistence type="predicted"/>
<feature type="region of interest" description="Disordered" evidence="2">
    <location>
        <begin position="379"/>
        <end position="423"/>
    </location>
</feature>
<protein>
    <recommendedName>
        <fullName evidence="5">Myosin heavy chain</fullName>
    </recommendedName>
</protein>
<keyword evidence="4" id="KW-1185">Reference proteome</keyword>
<feature type="coiled-coil region" evidence="1">
    <location>
        <begin position="622"/>
        <end position="659"/>
    </location>
</feature>
<feature type="compositionally biased region" description="Basic and acidic residues" evidence="2">
    <location>
        <begin position="404"/>
        <end position="423"/>
    </location>
</feature>
<evidence type="ECO:0000313" key="4">
    <source>
        <dbReference type="Proteomes" id="UP000054558"/>
    </source>
</evidence>
<feature type="region of interest" description="Disordered" evidence="2">
    <location>
        <begin position="1"/>
        <end position="20"/>
    </location>
</feature>
<dbReference type="PANTHER" id="PTHR35712">
    <property type="entry name" value="MYOSIN HEAVY CHAIN-LIKE PROTEIN"/>
    <property type="match status" value="1"/>
</dbReference>
<feature type="compositionally biased region" description="Polar residues" evidence="2">
    <location>
        <begin position="519"/>
        <end position="528"/>
    </location>
</feature>
<evidence type="ECO:0008006" key="5">
    <source>
        <dbReference type="Google" id="ProtNLM"/>
    </source>
</evidence>
<organism evidence="3 4">
    <name type="scientific">Klebsormidium nitens</name>
    <name type="common">Green alga</name>
    <name type="synonym">Ulothrix nitens</name>
    <dbReference type="NCBI Taxonomy" id="105231"/>
    <lineage>
        <taxon>Eukaryota</taxon>
        <taxon>Viridiplantae</taxon>
        <taxon>Streptophyta</taxon>
        <taxon>Klebsormidiophyceae</taxon>
        <taxon>Klebsormidiales</taxon>
        <taxon>Klebsormidiaceae</taxon>
        <taxon>Klebsormidium</taxon>
    </lineage>
</organism>
<feature type="compositionally biased region" description="Acidic residues" evidence="2">
    <location>
        <begin position="241"/>
        <end position="270"/>
    </location>
</feature>
<feature type="region of interest" description="Disordered" evidence="2">
    <location>
        <begin position="677"/>
        <end position="783"/>
    </location>
</feature>
<dbReference type="AlphaFoldDB" id="A0A1Y1HT39"/>
<evidence type="ECO:0000256" key="2">
    <source>
        <dbReference type="SAM" id="MobiDB-lite"/>
    </source>
</evidence>
<feature type="coiled-coil region" evidence="1">
    <location>
        <begin position="20"/>
        <end position="54"/>
    </location>
</feature>
<gene>
    <name evidence="3" type="ORF">KFL_000760120</name>
</gene>
<dbReference type="OrthoDB" id="1719803at2759"/>
<feature type="coiled-coil region" evidence="1">
    <location>
        <begin position="79"/>
        <end position="197"/>
    </location>
</feature>
<name>A0A1Y1HT39_KLENI</name>
<feature type="compositionally biased region" description="Low complexity" evidence="2">
    <location>
        <begin position="693"/>
        <end position="707"/>
    </location>
</feature>
<dbReference type="STRING" id="105231.A0A1Y1HT39"/>
<sequence length="933" mass="99384">MANPAESEVPETSHSAPGGAAAAMELIAELEERLEKAQAEKERLQRDVDELCKQQVGQGLLGVAFGSSEAVARIHARRVSGLEDQIRGWKAQNQELTKQAAEMQAEIRELHRTKTIAQQALRDADERARLARADVAHFQNQVAAALGQRDEALLEADQAKERCEKALSECEAAQERCEKAIQERDRLGTELAELKAEVGRFLHEGGESGALRSPPEAIGQDAAEGMCQECGRGSSRREEEGGAEESDVNDEAVSEEEQDTASEGSFDEESVNAGRLGEDASEPGEASDGCLNVQKGTPGEGFASEAYEAERRAMHERVESLEEQLRLVTEERELLRNELEASKREEKDGGNLRAAVGTVAETQFVGGVVKRKGVETQIGTAADASASEETEAELRESTTTALGKETHTEAESEVEREKREPVRAESLPRVNVFDVDALGAGLVSASSALQAQLSQLLNEPGVASVLEETAERAIASQELPESATSSAENRSLDLSLSSTHPWKLPRPNRVSELDESANLGATSSVNSHKASESPSDQPSAPSNSSSDKPPDSGNSRLGGLSNSDGLSAIPGEEFDVRRALAQAAQEKVAALVLLSQQEERHEMEARQTLNLHARLGEAQERLADVVQEKVAALLEVAQLREEVKNLKDSERRLSALIQQQQGVSSLSSRLLPAVWSKPPAAKDGAKESGQGNSARSPAVSPSPSAVSLEEQERTGPTSPSWFSAKPASAPTSRRHSGNGTGTGTGTDPQQKKPNWYRGWIPRGDVSKRPARSEGWSSGDEGGGDVARLRVEFAALQERVATVDRLTASVHKLRTRLAGAVSGVPNIDSLSSSQSVSHVRAALETIEAVATEAGQLKTALGGSLPVSYSEEGGYSTSENEGVKTGTRDVMDTAAAAGVEMAELIIATAEVQRGVLQKLLENDSKGSPQSGGLLA</sequence>
<feature type="compositionally biased region" description="Polar residues" evidence="2">
    <location>
        <begin position="482"/>
        <end position="500"/>
    </location>
</feature>
<reference evidence="3 4" key="1">
    <citation type="journal article" date="2014" name="Nat. Commun.">
        <title>Klebsormidium flaccidum genome reveals primary factors for plant terrestrial adaptation.</title>
        <authorList>
            <person name="Hori K."/>
            <person name="Maruyama F."/>
            <person name="Fujisawa T."/>
            <person name="Togashi T."/>
            <person name="Yamamoto N."/>
            <person name="Seo M."/>
            <person name="Sato S."/>
            <person name="Yamada T."/>
            <person name="Mori H."/>
            <person name="Tajima N."/>
            <person name="Moriyama T."/>
            <person name="Ikeuchi M."/>
            <person name="Watanabe M."/>
            <person name="Wada H."/>
            <person name="Kobayashi K."/>
            <person name="Saito M."/>
            <person name="Masuda T."/>
            <person name="Sasaki-Sekimoto Y."/>
            <person name="Mashiguchi K."/>
            <person name="Awai K."/>
            <person name="Shimojima M."/>
            <person name="Masuda S."/>
            <person name="Iwai M."/>
            <person name="Nobusawa T."/>
            <person name="Narise T."/>
            <person name="Kondo S."/>
            <person name="Saito H."/>
            <person name="Sato R."/>
            <person name="Murakawa M."/>
            <person name="Ihara Y."/>
            <person name="Oshima-Yamada Y."/>
            <person name="Ohtaka K."/>
            <person name="Satoh M."/>
            <person name="Sonobe K."/>
            <person name="Ishii M."/>
            <person name="Ohtani R."/>
            <person name="Kanamori-Sato M."/>
            <person name="Honoki R."/>
            <person name="Miyazaki D."/>
            <person name="Mochizuki H."/>
            <person name="Umetsu J."/>
            <person name="Higashi K."/>
            <person name="Shibata D."/>
            <person name="Kamiya Y."/>
            <person name="Sato N."/>
            <person name="Nakamura Y."/>
            <person name="Tabata S."/>
            <person name="Ida S."/>
            <person name="Kurokawa K."/>
            <person name="Ohta H."/>
        </authorList>
    </citation>
    <scope>NUCLEOTIDE SEQUENCE [LARGE SCALE GENOMIC DNA]</scope>
    <source>
        <strain evidence="3 4">NIES-2285</strain>
    </source>
</reference>
<accession>A0A1Y1HT39</accession>
<dbReference type="PANTHER" id="PTHR35712:SF1">
    <property type="entry name" value="MYOSIN HEAVY CHAIN-LIKE PROTEIN"/>
    <property type="match status" value="1"/>
</dbReference>